<feature type="binding site" evidence="8">
    <location>
        <position position="58"/>
    </location>
    <ligand>
        <name>substrate</name>
    </ligand>
</feature>
<dbReference type="HAMAP" id="MF_00456">
    <property type="entry name" value="ProB"/>
    <property type="match status" value="1"/>
</dbReference>
<feature type="binding site" evidence="8">
    <location>
        <position position="145"/>
    </location>
    <ligand>
        <name>substrate</name>
    </ligand>
</feature>
<dbReference type="Pfam" id="PF01472">
    <property type="entry name" value="PUA"/>
    <property type="match status" value="1"/>
</dbReference>
<dbReference type="PANTHER" id="PTHR43654:SF1">
    <property type="entry name" value="ISOPENTENYL PHOSPHATE KINASE"/>
    <property type="match status" value="1"/>
</dbReference>
<dbReference type="FunFam" id="2.30.130.10:FF:000007">
    <property type="entry name" value="Glutamate 5-kinase"/>
    <property type="match status" value="1"/>
</dbReference>
<evidence type="ECO:0000256" key="2">
    <source>
        <dbReference type="ARBA" id="ARBA00022605"/>
    </source>
</evidence>
<comment type="function">
    <text evidence="8">Catalyzes the transfer of a phosphate group to glutamate to form L-glutamate 5-phosphate.</text>
</comment>
<dbReference type="InterPro" id="IPR041739">
    <property type="entry name" value="G5K_ProB"/>
</dbReference>
<dbReference type="GO" id="GO:0055129">
    <property type="term" value="P:L-proline biosynthetic process"/>
    <property type="evidence" value="ECO:0007669"/>
    <property type="project" value="UniProtKB-UniRule"/>
</dbReference>
<dbReference type="GO" id="GO:0004349">
    <property type="term" value="F:glutamate 5-kinase activity"/>
    <property type="evidence" value="ECO:0007669"/>
    <property type="project" value="UniProtKB-UniRule"/>
</dbReference>
<dbReference type="InterPro" id="IPR015947">
    <property type="entry name" value="PUA-like_sf"/>
</dbReference>
<accession>A0A445N1G6</accession>
<dbReference type="Gene3D" id="3.40.1160.10">
    <property type="entry name" value="Acetylglutamate kinase-like"/>
    <property type="match status" value="1"/>
</dbReference>
<dbReference type="Gene3D" id="2.30.130.10">
    <property type="entry name" value="PUA domain"/>
    <property type="match status" value="1"/>
</dbReference>
<keyword evidence="3 8" id="KW-0641">Proline biosynthesis</keyword>
<keyword evidence="1 8" id="KW-0963">Cytoplasm</keyword>
<dbReference type="GO" id="GO:0005829">
    <property type="term" value="C:cytosol"/>
    <property type="evidence" value="ECO:0007669"/>
    <property type="project" value="TreeGrafter"/>
</dbReference>
<feature type="binding site" evidence="8">
    <location>
        <begin position="219"/>
        <end position="225"/>
    </location>
    <ligand>
        <name>ATP</name>
        <dbReference type="ChEBI" id="CHEBI:30616"/>
    </ligand>
</feature>
<feature type="domain" description="PUA" evidence="9">
    <location>
        <begin position="285"/>
        <end position="368"/>
    </location>
</feature>
<dbReference type="PRINTS" id="PR00474">
    <property type="entry name" value="GLU5KINASE"/>
</dbReference>
<dbReference type="SMART" id="SM00359">
    <property type="entry name" value="PUA"/>
    <property type="match status" value="1"/>
</dbReference>
<dbReference type="FunFam" id="3.40.1160.10:FF:000018">
    <property type="entry name" value="Glutamate 5-kinase"/>
    <property type="match status" value="1"/>
</dbReference>
<dbReference type="PIRSF" id="PIRSF000729">
    <property type="entry name" value="GK"/>
    <property type="match status" value="1"/>
</dbReference>
<dbReference type="NCBIfam" id="TIGR01027">
    <property type="entry name" value="proB"/>
    <property type="match status" value="1"/>
</dbReference>
<dbReference type="Pfam" id="PF00696">
    <property type="entry name" value="AA_kinase"/>
    <property type="match status" value="1"/>
</dbReference>
<protein>
    <recommendedName>
        <fullName evidence="8">Glutamate 5-kinase</fullName>
        <ecNumber evidence="8">2.7.2.11</ecNumber>
    </recommendedName>
    <alternativeName>
        <fullName evidence="8">Gamma-glutamyl kinase</fullName>
        <shortName evidence="8">GK</shortName>
    </alternativeName>
</protein>
<dbReference type="InterPro" id="IPR036393">
    <property type="entry name" value="AceGlu_kinase-like_sf"/>
</dbReference>
<comment type="pathway">
    <text evidence="8">Amino-acid biosynthesis; L-proline biosynthesis; L-glutamate 5-semialdehyde from L-glutamate: step 1/2.</text>
</comment>
<reference evidence="10" key="1">
    <citation type="submission" date="2018-01" db="EMBL/GenBank/DDBJ databases">
        <authorList>
            <person name="Regsiter A."/>
            <person name="William W."/>
        </authorList>
    </citation>
    <scope>NUCLEOTIDE SEQUENCE</scope>
    <source>
        <strain evidence="10">TRIP AH-1</strain>
    </source>
</reference>
<feature type="binding site" evidence="8">
    <location>
        <position position="157"/>
    </location>
    <ligand>
        <name>substrate</name>
    </ligand>
</feature>
<dbReference type="SUPFAM" id="SSF53633">
    <property type="entry name" value="Carbamate kinase-like"/>
    <property type="match status" value="1"/>
</dbReference>
<evidence type="ECO:0000256" key="6">
    <source>
        <dbReference type="ARBA" id="ARBA00022777"/>
    </source>
</evidence>
<dbReference type="InterPro" id="IPR001048">
    <property type="entry name" value="Asp/Glu/Uridylate_kinase"/>
</dbReference>
<proteinExistence type="inferred from homology"/>
<comment type="subcellular location">
    <subcellularLocation>
        <location evidence="8">Cytoplasm</location>
    </subcellularLocation>
</comment>
<evidence type="ECO:0000256" key="3">
    <source>
        <dbReference type="ARBA" id="ARBA00022650"/>
    </source>
</evidence>
<keyword evidence="2 8" id="KW-0028">Amino-acid biosynthesis</keyword>
<dbReference type="InterPro" id="IPR002478">
    <property type="entry name" value="PUA"/>
</dbReference>
<name>A0A445N1G6_9BACT</name>
<gene>
    <name evidence="8 10" type="primary">proB</name>
    <name evidence="10" type="ORF">PITCH_A640087</name>
</gene>
<comment type="similarity">
    <text evidence="8">Belongs to the glutamate 5-kinase family.</text>
</comment>
<evidence type="ECO:0000256" key="7">
    <source>
        <dbReference type="ARBA" id="ARBA00022840"/>
    </source>
</evidence>
<evidence type="ECO:0000256" key="1">
    <source>
        <dbReference type="ARBA" id="ARBA00022490"/>
    </source>
</evidence>
<dbReference type="GO" id="GO:0003723">
    <property type="term" value="F:RNA binding"/>
    <property type="evidence" value="ECO:0007669"/>
    <property type="project" value="InterPro"/>
</dbReference>
<comment type="catalytic activity">
    <reaction evidence="8">
        <text>L-glutamate + ATP = L-glutamyl 5-phosphate + ADP</text>
        <dbReference type="Rhea" id="RHEA:14877"/>
        <dbReference type="ChEBI" id="CHEBI:29985"/>
        <dbReference type="ChEBI" id="CHEBI:30616"/>
        <dbReference type="ChEBI" id="CHEBI:58274"/>
        <dbReference type="ChEBI" id="CHEBI:456216"/>
        <dbReference type="EC" id="2.7.2.11"/>
    </reaction>
</comment>
<dbReference type="PROSITE" id="PS50890">
    <property type="entry name" value="PUA"/>
    <property type="match status" value="1"/>
</dbReference>
<dbReference type="SUPFAM" id="SSF88697">
    <property type="entry name" value="PUA domain-like"/>
    <property type="match status" value="1"/>
</dbReference>
<feature type="binding site" evidence="8">
    <location>
        <position position="19"/>
    </location>
    <ligand>
        <name>ATP</name>
        <dbReference type="ChEBI" id="CHEBI:30616"/>
    </ligand>
</feature>
<organism evidence="10">
    <name type="scientific">uncultured Desulfobacterium sp</name>
    <dbReference type="NCBI Taxonomy" id="201089"/>
    <lineage>
        <taxon>Bacteria</taxon>
        <taxon>Pseudomonadati</taxon>
        <taxon>Thermodesulfobacteriota</taxon>
        <taxon>Desulfobacteria</taxon>
        <taxon>Desulfobacterales</taxon>
        <taxon>Desulfobacteriaceae</taxon>
        <taxon>Desulfobacterium</taxon>
        <taxon>environmental samples</taxon>
    </lineage>
</organism>
<dbReference type="InterPro" id="IPR036974">
    <property type="entry name" value="PUA_sf"/>
</dbReference>
<comment type="caution">
    <text evidence="8">Lacks conserved residue(s) required for the propagation of feature annotation.</text>
</comment>
<dbReference type="PANTHER" id="PTHR43654">
    <property type="entry name" value="GLUTAMATE 5-KINASE"/>
    <property type="match status" value="1"/>
</dbReference>
<keyword evidence="5 8" id="KW-0547">Nucleotide-binding</keyword>
<dbReference type="CDD" id="cd21157">
    <property type="entry name" value="PUA_G5K"/>
    <property type="match status" value="1"/>
</dbReference>
<sequence length="380" mass="41354">MKNVSRKDLLKSIRRVVIKVGSGVLTTDKGINTAIINDLAAGISDIRQKKIEVILVSSGAIASGVKKIGFSRKSRSVAEKQALAAAGQCRLMMAYEEAFGRHGSKVAQILLTRDDLNHRRRYLNARNTILTLLSWDVIPVINENDTVAVDEIKFGDNDNLSAMVTNLTESNLLVNLTNIDGLFDSDPRTNKDAKLIEVVEKVDRKISRYASAIPGSLGTGGMASKIRAAKKMALAGVPTIIANGLMPGILKCIFSGEKVGTIFIPREVTLCSRKHWIMFTKSAKGDIVLDAGAENAIVNHGKSLLPSGIKEVRGRFRIGDAIRLINESGKQVAVGMANYDSSDVKRISGRKTSEIESILGFKYDDEVIHRDNLVLADKIE</sequence>
<evidence type="ECO:0000256" key="8">
    <source>
        <dbReference type="HAMAP-Rule" id="MF_00456"/>
    </source>
</evidence>
<dbReference type="AlphaFoldDB" id="A0A445N1G6"/>
<keyword evidence="6 8" id="KW-0418">Kinase</keyword>
<evidence type="ECO:0000259" key="9">
    <source>
        <dbReference type="SMART" id="SM00359"/>
    </source>
</evidence>
<dbReference type="CDD" id="cd04242">
    <property type="entry name" value="AAK_G5K_ProB"/>
    <property type="match status" value="1"/>
</dbReference>
<dbReference type="GO" id="GO:0005524">
    <property type="term" value="F:ATP binding"/>
    <property type="evidence" value="ECO:0007669"/>
    <property type="project" value="UniProtKB-KW"/>
</dbReference>
<keyword evidence="4 8" id="KW-0808">Transferase</keyword>
<evidence type="ECO:0000256" key="4">
    <source>
        <dbReference type="ARBA" id="ARBA00022679"/>
    </source>
</evidence>
<dbReference type="PROSITE" id="PS00902">
    <property type="entry name" value="GLUTAMATE_5_KINASE"/>
    <property type="match status" value="1"/>
</dbReference>
<dbReference type="InterPro" id="IPR005715">
    <property type="entry name" value="Glu_5kinase/COase_Synthase"/>
</dbReference>
<dbReference type="InterPro" id="IPR019797">
    <property type="entry name" value="Glutamate_5-kinase_CS"/>
</dbReference>
<dbReference type="EMBL" id="OJIN01000208">
    <property type="protein sequence ID" value="SPD75544.1"/>
    <property type="molecule type" value="Genomic_DNA"/>
</dbReference>
<dbReference type="EC" id="2.7.2.11" evidence="8"/>
<dbReference type="InterPro" id="IPR011529">
    <property type="entry name" value="Glu_5kinase"/>
</dbReference>
<keyword evidence="7 8" id="KW-0067">ATP-binding</keyword>
<evidence type="ECO:0000313" key="10">
    <source>
        <dbReference type="EMBL" id="SPD75544.1"/>
    </source>
</evidence>
<evidence type="ECO:0000256" key="5">
    <source>
        <dbReference type="ARBA" id="ARBA00022741"/>
    </source>
</evidence>
<dbReference type="UniPathway" id="UPA00098">
    <property type="reaction ID" value="UER00359"/>
</dbReference>
<dbReference type="InterPro" id="IPR001057">
    <property type="entry name" value="Glu/AcGlu_kinase"/>
</dbReference>